<dbReference type="GO" id="GO:0045892">
    <property type="term" value="P:negative regulation of DNA-templated transcription"/>
    <property type="evidence" value="ECO:0007669"/>
    <property type="project" value="TreeGrafter"/>
</dbReference>
<dbReference type="PANTHER" id="PTHR30136:SF35">
    <property type="entry name" value="HTH-TYPE TRANSCRIPTIONAL REGULATOR RV1719"/>
    <property type="match status" value="1"/>
</dbReference>
<evidence type="ECO:0000259" key="4">
    <source>
        <dbReference type="PROSITE" id="PS51078"/>
    </source>
</evidence>
<evidence type="ECO:0000256" key="2">
    <source>
        <dbReference type="ARBA" id="ARBA00023125"/>
    </source>
</evidence>
<dbReference type="OrthoDB" id="8858707at2"/>
<dbReference type="Proteomes" id="UP000325161">
    <property type="component" value="Chromosome"/>
</dbReference>
<organism evidence="5 6">
    <name type="scientific">Pigmentiphaga aceris</name>
    <dbReference type="NCBI Taxonomy" id="1940612"/>
    <lineage>
        <taxon>Bacteria</taxon>
        <taxon>Pseudomonadati</taxon>
        <taxon>Pseudomonadota</taxon>
        <taxon>Betaproteobacteria</taxon>
        <taxon>Burkholderiales</taxon>
        <taxon>Alcaligenaceae</taxon>
        <taxon>Pigmentiphaga</taxon>
    </lineage>
</organism>
<dbReference type="InterPro" id="IPR050707">
    <property type="entry name" value="HTH_MetabolicPath_Reg"/>
</dbReference>
<keyword evidence="6" id="KW-1185">Reference proteome</keyword>
<dbReference type="KEGG" id="pacr:FXN63_01515"/>
<dbReference type="SUPFAM" id="SSF55781">
    <property type="entry name" value="GAF domain-like"/>
    <property type="match status" value="1"/>
</dbReference>
<proteinExistence type="predicted"/>
<keyword evidence="3" id="KW-0804">Transcription</keyword>
<dbReference type="InterPro" id="IPR036388">
    <property type="entry name" value="WH-like_DNA-bd_sf"/>
</dbReference>
<dbReference type="PANTHER" id="PTHR30136">
    <property type="entry name" value="HELIX-TURN-HELIX TRANSCRIPTIONAL REGULATOR, ICLR FAMILY"/>
    <property type="match status" value="1"/>
</dbReference>
<dbReference type="InterPro" id="IPR029016">
    <property type="entry name" value="GAF-like_dom_sf"/>
</dbReference>
<dbReference type="EMBL" id="CP043046">
    <property type="protein sequence ID" value="QEI04662.1"/>
    <property type="molecule type" value="Genomic_DNA"/>
</dbReference>
<protein>
    <submittedName>
        <fullName evidence="5">IclR family transcriptional regulator</fullName>
    </submittedName>
</protein>
<dbReference type="Gene3D" id="1.10.10.10">
    <property type="entry name" value="Winged helix-like DNA-binding domain superfamily/Winged helix DNA-binding domain"/>
    <property type="match status" value="1"/>
</dbReference>
<evidence type="ECO:0000313" key="5">
    <source>
        <dbReference type="EMBL" id="QEI04662.1"/>
    </source>
</evidence>
<dbReference type="Gene3D" id="3.30.450.40">
    <property type="match status" value="1"/>
</dbReference>
<keyword evidence="2" id="KW-0238">DNA-binding</keyword>
<dbReference type="InterPro" id="IPR036390">
    <property type="entry name" value="WH_DNA-bd_sf"/>
</dbReference>
<dbReference type="Pfam" id="PF09339">
    <property type="entry name" value="HTH_IclR"/>
    <property type="match status" value="1"/>
</dbReference>
<feature type="domain" description="IclR-ED" evidence="4">
    <location>
        <begin position="100"/>
        <end position="287"/>
    </location>
</feature>
<dbReference type="Pfam" id="PF01614">
    <property type="entry name" value="IclR_C"/>
    <property type="match status" value="1"/>
</dbReference>
<evidence type="ECO:0000256" key="1">
    <source>
        <dbReference type="ARBA" id="ARBA00023015"/>
    </source>
</evidence>
<evidence type="ECO:0000313" key="6">
    <source>
        <dbReference type="Proteomes" id="UP000325161"/>
    </source>
</evidence>
<name>A0A5C0ARC0_9BURK</name>
<dbReference type="InterPro" id="IPR014757">
    <property type="entry name" value="Tscrpt_reg_IclR_C"/>
</dbReference>
<keyword evidence="1" id="KW-0805">Transcription regulation</keyword>
<accession>A0A5C0ARC0</accession>
<reference evidence="5 6" key="1">
    <citation type="submission" date="2019-08" db="EMBL/GenBank/DDBJ databases">
        <title>Amphibian skin-associated Pigmentiphaga: genome sequence and occurrence across geography and hosts.</title>
        <authorList>
            <person name="Bletz M.C."/>
            <person name="Bunk B."/>
            <person name="Sproeer C."/>
            <person name="Biwer P."/>
            <person name="Reiter S."/>
            <person name="Rabemananjara F.C.E."/>
            <person name="Schulz S."/>
            <person name="Overmann J."/>
            <person name="Vences M."/>
        </authorList>
    </citation>
    <scope>NUCLEOTIDE SEQUENCE [LARGE SCALE GENOMIC DNA]</scope>
    <source>
        <strain evidence="5 6">Mada1488</strain>
    </source>
</reference>
<sequence length="287" mass="31370">MDCIDALNSAAQARSHDVFRAPHVGCSSPLSWSRMLVRQVANVFDLMEYFERRRRPATLAEISDDLDWPRSSTFNLVGTIVEKGYLYEPRPRGGYYPTPRWLALAQSIAEAEPLPDEVQAAVAEIAEKTGETTAVSAVTGVHAMFLLVIESRHSVRYHARVGDRVPLYASSAGRAILAQLTPAARQALYRKMDFAPFSETTPTNADVIERELAEAEVRGFHQSASEYTPDLAGVSLPLVVGARNLSVVVAGPTSRCLERRPATAAIMIEALGRHGLGTDKPKRGQKG</sequence>
<dbReference type="GO" id="GO:0003677">
    <property type="term" value="F:DNA binding"/>
    <property type="evidence" value="ECO:0007669"/>
    <property type="project" value="UniProtKB-KW"/>
</dbReference>
<evidence type="ECO:0000256" key="3">
    <source>
        <dbReference type="ARBA" id="ARBA00023163"/>
    </source>
</evidence>
<dbReference type="SMART" id="SM00346">
    <property type="entry name" value="HTH_ICLR"/>
    <property type="match status" value="1"/>
</dbReference>
<dbReference type="InterPro" id="IPR005471">
    <property type="entry name" value="Tscrpt_reg_IclR_N"/>
</dbReference>
<dbReference type="PROSITE" id="PS51078">
    <property type="entry name" value="ICLR_ED"/>
    <property type="match status" value="1"/>
</dbReference>
<dbReference type="SUPFAM" id="SSF46785">
    <property type="entry name" value="Winged helix' DNA-binding domain"/>
    <property type="match status" value="1"/>
</dbReference>
<dbReference type="GO" id="GO:0003700">
    <property type="term" value="F:DNA-binding transcription factor activity"/>
    <property type="evidence" value="ECO:0007669"/>
    <property type="project" value="TreeGrafter"/>
</dbReference>
<gene>
    <name evidence="5" type="ORF">FXN63_01515</name>
</gene>
<dbReference type="AlphaFoldDB" id="A0A5C0ARC0"/>